<evidence type="ECO:0000313" key="4">
    <source>
        <dbReference type="WBParaSite" id="NBR_0000281101-mRNA-1"/>
    </source>
</evidence>
<evidence type="ECO:0000313" key="3">
    <source>
        <dbReference type="Proteomes" id="UP000271162"/>
    </source>
</evidence>
<proteinExistence type="predicted"/>
<organism evidence="4">
    <name type="scientific">Nippostrongylus brasiliensis</name>
    <name type="common">Rat hookworm</name>
    <dbReference type="NCBI Taxonomy" id="27835"/>
    <lineage>
        <taxon>Eukaryota</taxon>
        <taxon>Metazoa</taxon>
        <taxon>Ecdysozoa</taxon>
        <taxon>Nematoda</taxon>
        <taxon>Chromadorea</taxon>
        <taxon>Rhabditida</taxon>
        <taxon>Rhabditina</taxon>
        <taxon>Rhabditomorpha</taxon>
        <taxon>Strongyloidea</taxon>
        <taxon>Heligmosomidae</taxon>
        <taxon>Nippostrongylus</taxon>
    </lineage>
</organism>
<name>A0A0N4XJV9_NIPBR</name>
<sequence>EAADGSGQPDGIGTECTALISAAYNQQSKSGTEDSRWRHVPGQLMEEQTAYCSTDENPFYYHTSRRYYRQPYTVESGFYGYTLTTPRTPQHRDFASSSSQTQIGHVFAEHHKSS</sequence>
<protein>
    <submittedName>
        <fullName evidence="4">Homeobox protein A9</fullName>
    </submittedName>
</protein>
<dbReference type="EMBL" id="UYSL01003592">
    <property type="protein sequence ID" value="VDL66401.1"/>
    <property type="molecule type" value="Genomic_DNA"/>
</dbReference>
<gene>
    <name evidence="2" type="ORF">NBR_LOCUS2812</name>
</gene>
<evidence type="ECO:0000313" key="2">
    <source>
        <dbReference type="EMBL" id="VDL66401.1"/>
    </source>
</evidence>
<reference evidence="2 3" key="2">
    <citation type="submission" date="2018-11" db="EMBL/GenBank/DDBJ databases">
        <authorList>
            <consortium name="Pathogen Informatics"/>
        </authorList>
    </citation>
    <scope>NUCLEOTIDE SEQUENCE [LARGE SCALE GENOMIC DNA]</scope>
</reference>
<reference evidence="4" key="1">
    <citation type="submission" date="2017-02" db="UniProtKB">
        <authorList>
            <consortium name="WormBaseParasite"/>
        </authorList>
    </citation>
    <scope>IDENTIFICATION</scope>
</reference>
<accession>A0A0N4XJV9</accession>
<evidence type="ECO:0000256" key="1">
    <source>
        <dbReference type="SAM" id="MobiDB-lite"/>
    </source>
</evidence>
<dbReference type="WBParaSite" id="NBR_0000281101-mRNA-1">
    <property type="protein sequence ID" value="NBR_0000281101-mRNA-1"/>
    <property type="gene ID" value="NBR_0000281101"/>
</dbReference>
<feature type="region of interest" description="Disordered" evidence="1">
    <location>
        <begin position="90"/>
        <end position="114"/>
    </location>
</feature>
<keyword evidence="3" id="KW-1185">Reference proteome</keyword>
<dbReference type="Proteomes" id="UP000271162">
    <property type="component" value="Unassembled WGS sequence"/>
</dbReference>
<dbReference type="AlphaFoldDB" id="A0A0N4XJV9"/>